<keyword evidence="2" id="KW-0131">Cell cycle</keyword>
<keyword evidence="3" id="KW-1185">Reference proteome</keyword>
<evidence type="ECO:0000313" key="3">
    <source>
        <dbReference type="Proteomes" id="UP000197068"/>
    </source>
</evidence>
<dbReference type="InterPro" id="IPR003812">
    <property type="entry name" value="Fido"/>
</dbReference>
<reference evidence="2 3" key="1">
    <citation type="submission" date="2017-06" db="EMBL/GenBank/DDBJ databases">
        <title>Whole Genome Sequences of Colwellia marinimaniae MTCD1.</title>
        <authorList>
            <person name="Kusumoto H."/>
            <person name="Inoue M."/>
            <person name="Tanikawa K."/>
            <person name="Maeji H."/>
            <person name="Cameron J.H."/>
            <person name="Bartlett D.H."/>
        </authorList>
    </citation>
    <scope>NUCLEOTIDE SEQUENCE [LARGE SCALE GENOMIC DNA]</scope>
    <source>
        <strain evidence="2 3">MTCD1</strain>
    </source>
</reference>
<evidence type="ECO:0000259" key="1">
    <source>
        <dbReference type="PROSITE" id="PS51459"/>
    </source>
</evidence>
<dbReference type="InterPro" id="IPR049514">
    <property type="entry name" value="Fic-like_C"/>
</dbReference>
<evidence type="ECO:0000313" key="2">
    <source>
        <dbReference type="EMBL" id="GAW95986.1"/>
    </source>
</evidence>
<dbReference type="PROSITE" id="PS51459">
    <property type="entry name" value="FIDO"/>
    <property type="match status" value="1"/>
</dbReference>
<dbReference type="InterPro" id="IPR040198">
    <property type="entry name" value="Fido_containing"/>
</dbReference>
<proteinExistence type="predicted"/>
<dbReference type="Proteomes" id="UP000197068">
    <property type="component" value="Unassembled WGS sequence"/>
</dbReference>
<dbReference type="InterPro" id="IPR036597">
    <property type="entry name" value="Fido-like_dom_sf"/>
</dbReference>
<dbReference type="Gene3D" id="1.10.3290.10">
    <property type="entry name" value="Fido-like domain"/>
    <property type="match status" value="1"/>
</dbReference>
<dbReference type="GO" id="GO:0051301">
    <property type="term" value="P:cell division"/>
    <property type="evidence" value="ECO:0007669"/>
    <property type="project" value="UniProtKB-KW"/>
</dbReference>
<dbReference type="Pfam" id="PF21247">
    <property type="entry name" value="Fic-like_C"/>
    <property type="match status" value="1"/>
</dbReference>
<accession>A0ABQ0MUE0</accession>
<dbReference type="PANTHER" id="PTHR13504:SF38">
    <property type="entry name" value="FIDO DOMAIN-CONTAINING PROTEIN"/>
    <property type="match status" value="1"/>
</dbReference>
<dbReference type="RefSeq" id="WP_057181484.1">
    <property type="nucleotide sequence ID" value="NZ_BDQM01000010.1"/>
</dbReference>
<name>A0ABQ0MUE0_9GAMM</name>
<keyword evidence="2" id="KW-0132">Cell division</keyword>
<feature type="domain" description="Fido" evidence="1">
    <location>
        <begin position="99"/>
        <end position="241"/>
    </location>
</feature>
<gene>
    <name evidence="2" type="ORF">MTCD1_01592</name>
</gene>
<dbReference type="EMBL" id="BDQM01000010">
    <property type="protein sequence ID" value="GAW95986.1"/>
    <property type="molecule type" value="Genomic_DNA"/>
</dbReference>
<comment type="caution">
    <text evidence="2">The sequence shown here is derived from an EMBL/GenBank/DDBJ whole genome shotgun (WGS) entry which is preliminary data.</text>
</comment>
<dbReference type="SUPFAM" id="SSF140931">
    <property type="entry name" value="Fic-like"/>
    <property type="match status" value="1"/>
</dbReference>
<protein>
    <submittedName>
        <fullName evidence="2">Cell division protein Fic</fullName>
    </submittedName>
</protein>
<organism evidence="2 3">
    <name type="scientific">Colwellia marinimaniae</name>
    <dbReference type="NCBI Taxonomy" id="1513592"/>
    <lineage>
        <taxon>Bacteria</taxon>
        <taxon>Pseudomonadati</taxon>
        <taxon>Pseudomonadota</taxon>
        <taxon>Gammaproteobacteria</taxon>
        <taxon>Alteromonadales</taxon>
        <taxon>Colwelliaceae</taxon>
        <taxon>Colwellia</taxon>
    </lineage>
</organism>
<dbReference type="PANTHER" id="PTHR13504">
    <property type="entry name" value="FIDO DOMAIN-CONTAINING PROTEIN DDB_G0283145"/>
    <property type="match status" value="1"/>
</dbReference>
<dbReference type="Pfam" id="PF02661">
    <property type="entry name" value="Fic"/>
    <property type="match status" value="1"/>
</dbReference>
<sequence>MSYQPPFQITNDILNIVADISRLLGHWSANDKNLLSPVLRRGNRIKTIQASLAIENNTLSIEQVTAVISGKKVLGLPHEIQEVRNAFKTYENLTSWQATNSSDLLSAHQSLMYGLVDDAGKYRDAGVGVYREKQLIHMAPPANRVSLLIDDLLNWLKNTDCHPLIASCIFHYEFEFIHPFSDGNGRMGRLWQTLYLSQWQPIFAYLPVETVIKDQQNEYYRALSASDKASDATAFIFFMLKALHSAMIEVTSDQSDQVTVQVSDQVKSLLSWLNNKEPQKLAIIMEALALKHRPTFKNNYIAPALEAGLIAMTEPDSPRSPRQKYYITKVGNNLFHSL</sequence>